<dbReference type="InterPro" id="IPR039361">
    <property type="entry name" value="Cyclin"/>
</dbReference>
<dbReference type="SUPFAM" id="SSF47954">
    <property type="entry name" value="Cyclin-like"/>
    <property type="match status" value="2"/>
</dbReference>
<feature type="domain" description="Cyclin-like" evidence="11">
    <location>
        <begin position="214"/>
        <end position="298"/>
    </location>
</feature>
<dbReference type="KEGG" id="rcu:8268759"/>
<dbReference type="GO" id="GO:0000082">
    <property type="term" value="P:G1/S transition of mitotic cell cycle"/>
    <property type="evidence" value="ECO:0000318"/>
    <property type="project" value="GO_Central"/>
</dbReference>
<dbReference type="GO" id="GO:0005737">
    <property type="term" value="C:cytoplasm"/>
    <property type="evidence" value="ECO:0000318"/>
    <property type="project" value="GO_Central"/>
</dbReference>
<keyword evidence="7" id="KW-0131">Cell cycle</keyword>
<evidence type="ECO:0000256" key="3">
    <source>
        <dbReference type="ARBA" id="ARBA00011177"/>
    </source>
</evidence>
<dbReference type="STRING" id="3988.B9S6T5"/>
<dbReference type="InterPro" id="IPR046965">
    <property type="entry name" value="Cyclin_A/B-like"/>
</dbReference>
<dbReference type="InterPro" id="IPR036915">
    <property type="entry name" value="Cyclin-like_sf"/>
</dbReference>
<sequence length="432" mass="49378">MNVSDENNPNIAKPSSFQGGLEMGNRKFGQEIRNNRRALNVLNQNFMGGQGAYPCVVNKRGLSESDGVCERNQLNPAHRPITRKFAAQLSSTHQNCPQETKKHKPSVSSTNGFGDSIFIDVEENKAAEDHPEPMFLEQTEATLDEMEEVEMEDIIEEPIVDIDGCDAKNPLAVVDYVEDLYANYRKIENFTCVSQNYMAQQFDINEKMRAILIDWLIEVHDKFDLMKETLFLTVNLIDRFLSQQTVVRKKLQLVGLVAMLLACKYEEVSVPVVGDLILISDKAYNREEVLEMEKLMLNKLQFNMSFPTPYVFMQRFLKAAQSDKKIEMLSFFIIELSLVEYEMLKFPPSLLAAAAIYTAQCTIYGFKQWNRTCEWHSNYSEDQLLECSRLMVGFHQKAGTGKLTGVHRKYNTSKFGHTSKCEPACFLLETQS</sequence>
<dbReference type="EMBL" id="EQ973882">
    <property type="protein sequence ID" value="EEF40691.1"/>
    <property type="molecule type" value="Genomic_DNA"/>
</dbReference>
<comment type="similarity">
    <text evidence="2">Belongs to the cyclin family. Cyclin AB subfamily.</text>
</comment>
<keyword evidence="5" id="KW-0498">Mitosis</keyword>
<dbReference type="PROSITE" id="PS00292">
    <property type="entry name" value="CYCLINS"/>
    <property type="match status" value="1"/>
</dbReference>
<dbReference type="InterPro" id="IPR004367">
    <property type="entry name" value="Cyclin_C-dom"/>
</dbReference>
<dbReference type="Gene3D" id="1.10.472.10">
    <property type="entry name" value="Cyclin-like"/>
    <property type="match status" value="2"/>
</dbReference>
<evidence type="ECO:0000256" key="2">
    <source>
        <dbReference type="ARBA" id="ARBA00006955"/>
    </source>
</evidence>
<dbReference type="FunFam" id="1.10.472.10:FF:000032">
    <property type="entry name" value="G2/mitotic-specific cyclin-1"/>
    <property type="match status" value="1"/>
</dbReference>
<reference evidence="14" key="1">
    <citation type="journal article" date="2010" name="Nat. Biotechnol.">
        <title>Draft genome sequence of the oilseed species Ricinus communis.</title>
        <authorList>
            <person name="Chan A.P."/>
            <person name="Crabtree J."/>
            <person name="Zhao Q."/>
            <person name="Lorenzi H."/>
            <person name="Orvis J."/>
            <person name="Puiu D."/>
            <person name="Melake-Berhan A."/>
            <person name="Jones K.M."/>
            <person name="Redman J."/>
            <person name="Chen G."/>
            <person name="Cahoon E.B."/>
            <person name="Gedil M."/>
            <person name="Stanke M."/>
            <person name="Haas B.J."/>
            <person name="Wortman J.R."/>
            <person name="Fraser-Liggett C.M."/>
            <person name="Ravel J."/>
            <person name="Rabinowicz P.D."/>
        </authorList>
    </citation>
    <scope>NUCLEOTIDE SEQUENCE [LARGE SCALE GENOMIC DNA]</scope>
    <source>
        <strain evidence="14">cv. Hale</strain>
    </source>
</reference>
<keyword evidence="6 9" id="KW-0195">Cyclin</keyword>
<dbReference type="FunCoup" id="B9S6T5">
    <property type="interactions" value="999"/>
</dbReference>
<keyword evidence="14" id="KW-1185">Reference proteome</keyword>
<dbReference type="GO" id="GO:0051301">
    <property type="term" value="P:cell division"/>
    <property type="evidence" value="ECO:0007669"/>
    <property type="project" value="UniProtKB-KW"/>
</dbReference>
<comment type="subunit">
    <text evidence="3">Interacts with the CDC2 protein kinase to form a serine/threonine kinase holoenzyme complex also known as maturation promoting factor (MPF). The cyclin subunit imparts substrate specificity to the complex.</text>
</comment>
<dbReference type="CDD" id="cd20511">
    <property type="entry name" value="CYCLIN_AtCycB-like_rpt2"/>
    <property type="match status" value="1"/>
</dbReference>
<dbReference type="GO" id="GO:0005634">
    <property type="term" value="C:nucleus"/>
    <property type="evidence" value="ECO:0000318"/>
    <property type="project" value="GO_Central"/>
</dbReference>
<dbReference type="Proteomes" id="UP000008311">
    <property type="component" value="Unassembled WGS sequence"/>
</dbReference>
<evidence type="ECO:0000256" key="8">
    <source>
        <dbReference type="ARBA" id="ARBA00032263"/>
    </source>
</evidence>
<keyword evidence="4" id="KW-0132">Cell division</keyword>
<dbReference type="OrthoDB" id="5590282at2759"/>
<evidence type="ECO:0000256" key="7">
    <source>
        <dbReference type="ARBA" id="ARBA00023306"/>
    </source>
</evidence>
<protein>
    <recommendedName>
        <fullName evidence="8">B-like cyclin</fullName>
    </recommendedName>
</protein>
<dbReference type="PIRSF" id="PIRSF001771">
    <property type="entry name" value="Cyclin_A_B_D_E"/>
    <property type="match status" value="1"/>
</dbReference>
<dbReference type="Pfam" id="PF02984">
    <property type="entry name" value="Cyclin_C"/>
    <property type="match status" value="1"/>
</dbReference>
<dbReference type="InParanoid" id="B9S6T5"/>
<dbReference type="PANTHER" id="PTHR10177">
    <property type="entry name" value="CYCLINS"/>
    <property type="match status" value="1"/>
</dbReference>
<organism evidence="13 14">
    <name type="scientific">Ricinus communis</name>
    <name type="common">Castor bean</name>
    <dbReference type="NCBI Taxonomy" id="3988"/>
    <lineage>
        <taxon>Eukaryota</taxon>
        <taxon>Viridiplantae</taxon>
        <taxon>Streptophyta</taxon>
        <taxon>Embryophyta</taxon>
        <taxon>Tracheophyta</taxon>
        <taxon>Spermatophyta</taxon>
        <taxon>Magnoliopsida</taxon>
        <taxon>eudicotyledons</taxon>
        <taxon>Gunneridae</taxon>
        <taxon>Pentapetalae</taxon>
        <taxon>rosids</taxon>
        <taxon>fabids</taxon>
        <taxon>Malpighiales</taxon>
        <taxon>Euphorbiaceae</taxon>
        <taxon>Acalyphoideae</taxon>
        <taxon>Acalypheae</taxon>
        <taxon>Ricinus</taxon>
    </lineage>
</organism>
<dbReference type="SMR" id="B9S6T5"/>
<feature type="compositionally biased region" description="Polar residues" evidence="10">
    <location>
        <begin position="1"/>
        <end position="18"/>
    </location>
</feature>
<evidence type="ECO:0000256" key="5">
    <source>
        <dbReference type="ARBA" id="ARBA00022776"/>
    </source>
</evidence>
<evidence type="ECO:0000259" key="11">
    <source>
        <dbReference type="SMART" id="SM00385"/>
    </source>
</evidence>
<comment type="function">
    <text evidence="1">Essential for the control of the cell cycle at the G2/M (mitosis) transition.</text>
</comment>
<feature type="domain" description="Cyclin-like" evidence="11">
    <location>
        <begin position="311"/>
        <end position="393"/>
    </location>
</feature>
<dbReference type="InterPro" id="IPR048258">
    <property type="entry name" value="Cyclins_cyclin-box"/>
</dbReference>
<dbReference type="GO" id="GO:0010332">
    <property type="term" value="P:response to gamma radiation"/>
    <property type="evidence" value="ECO:0007669"/>
    <property type="project" value="UniProtKB-ARBA"/>
</dbReference>
<dbReference type="OMA" id="WSTTCEL"/>
<accession>B9S6T5</accession>
<evidence type="ECO:0000259" key="12">
    <source>
        <dbReference type="SMART" id="SM01332"/>
    </source>
</evidence>
<dbReference type="CDD" id="cd20567">
    <property type="entry name" value="CYCLIN_AtCycB-like_rpt1"/>
    <property type="match status" value="1"/>
</dbReference>
<dbReference type="SMART" id="SM00385">
    <property type="entry name" value="CYCLIN"/>
    <property type="match status" value="2"/>
</dbReference>
<evidence type="ECO:0000313" key="14">
    <source>
        <dbReference type="Proteomes" id="UP000008311"/>
    </source>
</evidence>
<dbReference type="eggNOG" id="KOG0653">
    <property type="taxonomic scope" value="Eukaryota"/>
</dbReference>
<evidence type="ECO:0000256" key="10">
    <source>
        <dbReference type="SAM" id="MobiDB-lite"/>
    </source>
</evidence>
<dbReference type="AlphaFoldDB" id="B9S6T5"/>
<dbReference type="Pfam" id="PF00134">
    <property type="entry name" value="Cyclin_N"/>
    <property type="match status" value="1"/>
</dbReference>
<dbReference type="InterPro" id="IPR013763">
    <property type="entry name" value="Cyclin-like_dom"/>
</dbReference>
<feature type="domain" description="Cyclin C-terminal" evidence="12">
    <location>
        <begin position="307"/>
        <end position="424"/>
    </location>
</feature>
<gene>
    <name evidence="13" type="ORF">RCOM_0873690</name>
</gene>
<evidence type="ECO:0000313" key="13">
    <source>
        <dbReference type="EMBL" id="EEF40691.1"/>
    </source>
</evidence>
<dbReference type="SMART" id="SM01332">
    <property type="entry name" value="Cyclin_C"/>
    <property type="match status" value="1"/>
</dbReference>
<proteinExistence type="inferred from homology"/>
<dbReference type="GO" id="GO:0000307">
    <property type="term" value="C:cyclin-dependent protein kinase holoenzyme complex"/>
    <property type="evidence" value="ECO:0000318"/>
    <property type="project" value="GO_Central"/>
</dbReference>
<evidence type="ECO:0000256" key="6">
    <source>
        <dbReference type="ARBA" id="ARBA00023127"/>
    </source>
</evidence>
<name>B9S6T5_RICCO</name>
<dbReference type="GO" id="GO:0016538">
    <property type="term" value="F:cyclin-dependent protein serine/threonine kinase regulator activity"/>
    <property type="evidence" value="ECO:0000318"/>
    <property type="project" value="GO_Central"/>
</dbReference>
<dbReference type="InterPro" id="IPR006671">
    <property type="entry name" value="Cyclin_N"/>
</dbReference>
<feature type="region of interest" description="Disordered" evidence="10">
    <location>
        <begin position="1"/>
        <end position="23"/>
    </location>
</feature>
<evidence type="ECO:0000256" key="1">
    <source>
        <dbReference type="ARBA" id="ARBA00003222"/>
    </source>
</evidence>
<evidence type="ECO:0000256" key="9">
    <source>
        <dbReference type="RuleBase" id="RU000383"/>
    </source>
</evidence>
<evidence type="ECO:0000256" key="4">
    <source>
        <dbReference type="ARBA" id="ARBA00022618"/>
    </source>
</evidence>